<dbReference type="InterPro" id="IPR020588">
    <property type="entry name" value="RecA_ATP-bd"/>
</dbReference>
<evidence type="ECO:0000256" key="7">
    <source>
        <dbReference type="ARBA" id="ARBA00023172"/>
    </source>
</evidence>
<dbReference type="InterPro" id="IPR003593">
    <property type="entry name" value="AAA+_ATPase"/>
</dbReference>
<dbReference type="PANTHER" id="PTHR46457">
    <property type="entry name" value="DNA REPAIR PROTEIN RAD51 HOMOLOG 4"/>
    <property type="match status" value="1"/>
</dbReference>
<keyword evidence="6" id="KW-0238">DNA-binding</keyword>
<keyword evidence="9" id="KW-0539">Nucleus</keyword>
<dbReference type="SUPFAM" id="SSF52540">
    <property type="entry name" value="P-loop containing nucleoside triphosphate hydrolases"/>
    <property type="match status" value="1"/>
</dbReference>
<dbReference type="Proteomes" id="UP000827092">
    <property type="component" value="Unassembled WGS sequence"/>
</dbReference>
<dbReference type="GO" id="GO:0042148">
    <property type="term" value="P:DNA strand invasion"/>
    <property type="evidence" value="ECO:0007669"/>
    <property type="project" value="TreeGrafter"/>
</dbReference>
<evidence type="ECO:0000256" key="2">
    <source>
        <dbReference type="ARBA" id="ARBA00007095"/>
    </source>
</evidence>
<reference evidence="11 12" key="1">
    <citation type="journal article" date="2022" name="Nat. Ecol. Evol.">
        <title>A masculinizing supergene underlies an exaggerated male reproductive morph in a spider.</title>
        <authorList>
            <person name="Hendrickx F."/>
            <person name="De Corte Z."/>
            <person name="Sonet G."/>
            <person name="Van Belleghem S.M."/>
            <person name="Kostlbacher S."/>
            <person name="Vangestel C."/>
        </authorList>
    </citation>
    <scope>NUCLEOTIDE SEQUENCE [LARGE SCALE GENOMIC DNA]</scope>
    <source>
        <strain evidence="11">W744_W776</strain>
    </source>
</reference>
<keyword evidence="4" id="KW-0227">DNA damage</keyword>
<dbReference type="GO" id="GO:0000400">
    <property type="term" value="F:four-way junction DNA binding"/>
    <property type="evidence" value="ECO:0007669"/>
    <property type="project" value="TreeGrafter"/>
</dbReference>
<proteinExistence type="inferred from homology"/>
<dbReference type="InterPro" id="IPR048943">
    <property type="entry name" value="RAD51D_N"/>
</dbReference>
<evidence type="ECO:0000256" key="1">
    <source>
        <dbReference type="ARBA" id="ARBA00004123"/>
    </source>
</evidence>
<keyword evidence="3" id="KW-0547">Nucleotide-binding</keyword>
<dbReference type="GO" id="GO:0005524">
    <property type="term" value="F:ATP binding"/>
    <property type="evidence" value="ECO:0007669"/>
    <property type="project" value="UniProtKB-KW"/>
</dbReference>
<dbReference type="AlphaFoldDB" id="A0AAV6U926"/>
<accession>A0AAV6U926</accession>
<dbReference type="SMART" id="SM00382">
    <property type="entry name" value="AAA"/>
    <property type="match status" value="1"/>
</dbReference>
<dbReference type="InterPro" id="IPR051988">
    <property type="entry name" value="HRR_RAD51_Paralog"/>
</dbReference>
<dbReference type="GO" id="GO:0007131">
    <property type="term" value="P:reciprocal meiotic recombination"/>
    <property type="evidence" value="ECO:0007669"/>
    <property type="project" value="TreeGrafter"/>
</dbReference>
<keyword evidence="8" id="KW-0234">DNA repair</keyword>
<dbReference type="Pfam" id="PF21794">
    <property type="entry name" value="RAD51D_N"/>
    <property type="match status" value="1"/>
</dbReference>
<name>A0AAV6U926_9ARAC</name>
<organism evidence="11 12">
    <name type="scientific">Oedothorax gibbosus</name>
    <dbReference type="NCBI Taxonomy" id="931172"/>
    <lineage>
        <taxon>Eukaryota</taxon>
        <taxon>Metazoa</taxon>
        <taxon>Ecdysozoa</taxon>
        <taxon>Arthropoda</taxon>
        <taxon>Chelicerata</taxon>
        <taxon>Arachnida</taxon>
        <taxon>Araneae</taxon>
        <taxon>Araneomorphae</taxon>
        <taxon>Entelegynae</taxon>
        <taxon>Araneoidea</taxon>
        <taxon>Linyphiidae</taxon>
        <taxon>Erigoninae</taxon>
        <taxon>Oedothorax</taxon>
    </lineage>
</organism>
<dbReference type="GO" id="GO:0033063">
    <property type="term" value="C:Rad51B-Rad51C-Rad51D-XRCC2 complex"/>
    <property type="evidence" value="ECO:0007669"/>
    <property type="project" value="TreeGrafter"/>
</dbReference>
<comment type="caution">
    <text evidence="11">The sequence shown here is derived from an EMBL/GenBank/DDBJ whole genome shotgun (WGS) entry which is preliminary data.</text>
</comment>
<dbReference type="InterPro" id="IPR047323">
    <property type="entry name" value="Rad51D_C"/>
</dbReference>
<dbReference type="GO" id="GO:0005815">
    <property type="term" value="C:microtubule organizing center"/>
    <property type="evidence" value="ECO:0007669"/>
    <property type="project" value="TreeGrafter"/>
</dbReference>
<dbReference type="PANTHER" id="PTHR46457:SF1">
    <property type="entry name" value="DNA REPAIR PROTEIN RAD51 HOMOLOG 4"/>
    <property type="match status" value="1"/>
</dbReference>
<dbReference type="GO" id="GO:0140664">
    <property type="term" value="F:ATP-dependent DNA damage sensor activity"/>
    <property type="evidence" value="ECO:0007669"/>
    <property type="project" value="InterPro"/>
</dbReference>
<evidence type="ECO:0000313" key="11">
    <source>
        <dbReference type="EMBL" id="KAG8180176.1"/>
    </source>
</evidence>
<evidence type="ECO:0000256" key="4">
    <source>
        <dbReference type="ARBA" id="ARBA00022763"/>
    </source>
</evidence>
<evidence type="ECO:0000256" key="5">
    <source>
        <dbReference type="ARBA" id="ARBA00022840"/>
    </source>
</evidence>
<evidence type="ECO:0000256" key="6">
    <source>
        <dbReference type="ARBA" id="ARBA00023125"/>
    </source>
</evidence>
<evidence type="ECO:0000259" key="10">
    <source>
        <dbReference type="PROSITE" id="PS50162"/>
    </source>
</evidence>
<dbReference type="CDD" id="cd19489">
    <property type="entry name" value="Rad51D"/>
    <property type="match status" value="1"/>
</dbReference>
<keyword evidence="12" id="KW-1185">Reference proteome</keyword>
<evidence type="ECO:0000313" key="12">
    <source>
        <dbReference type="Proteomes" id="UP000827092"/>
    </source>
</evidence>
<dbReference type="InterPro" id="IPR013632">
    <property type="entry name" value="Rad51_C"/>
</dbReference>
<comment type="similarity">
    <text evidence="2">Belongs to the RecA family. RAD51 subfamily.</text>
</comment>
<keyword evidence="7" id="KW-0233">DNA recombination</keyword>
<gene>
    <name evidence="11" type="ORF">JTE90_020472</name>
</gene>
<dbReference type="EMBL" id="JAFNEN010000579">
    <property type="protein sequence ID" value="KAG8180176.1"/>
    <property type="molecule type" value="Genomic_DNA"/>
</dbReference>
<comment type="subcellular location">
    <subcellularLocation>
        <location evidence="1">Nucleus</location>
    </subcellularLocation>
</comment>
<protein>
    <recommendedName>
        <fullName evidence="10">RecA family profile 1 domain-containing protein</fullName>
    </recommendedName>
</protein>
<evidence type="ECO:0000256" key="8">
    <source>
        <dbReference type="ARBA" id="ARBA00023204"/>
    </source>
</evidence>
<keyword evidence="5" id="KW-0067">ATP-binding</keyword>
<dbReference type="Gene3D" id="3.40.50.300">
    <property type="entry name" value="P-loop containing nucleotide triphosphate hydrolases"/>
    <property type="match status" value="1"/>
</dbReference>
<evidence type="ECO:0000256" key="3">
    <source>
        <dbReference type="ARBA" id="ARBA00022741"/>
    </source>
</evidence>
<dbReference type="PROSITE" id="PS50162">
    <property type="entry name" value="RECA_2"/>
    <property type="match status" value="1"/>
</dbReference>
<evidence type="ECO:0000256" key="9">
    <source>
        <dbReference type="ARBA" id="ARBA00023242"/>
    </source>
</evidence>
<dbReference type="InterPro" id="IPR027417">
    <property type="entry name" value="P-loop_NTPase"/>
</dbReference>
<dbReference type="GO" id="GO:0005657">
    <property type="term" value="C:replication fork"/>
    <property type="evidence" value="ECO:0007669"/>
    <property type="project" value="TreeGrafter"/>
</dbReference>
<feature type="domain" description="RecA family profile 1" evidence="10">
    <location>
        <begin position="80"/>
        <end position="253"/>
    </location>
</feature>
<dbReference type="GO" id="GO:0003697">
    <property type="term" value="F:single-stranded DNA binding"/>
    <property type="evidence" value="ECO:0007669"/>
    <property type="project" value="TreeGrafter"/>
</dbReference>
<sequence length="313" mass="34574">MVMPRLFEGICPQFTQPVFNQCKQVGIKTVADFITQDPEILAKKMKTPFKDVLIIHRSLTVQFSGFTQSASSLFNDLLETISILDTGSKSLNRFLKGGVYTGEITEIHGPPGSGKTQFCLSVISNLILESNSTVLYLDTSGNFTGKRLLLMLQKSNDKQDFTKKLQNVKIMRIYDIYDLFDSIESLVSELNKQESRFSRHLKLLVLDSVTPLLAPCFGSKFLDAVSLINNLAQQLNGLCSDHKLSVLVCNNTVQAKGSLIKPALGMPWKYVPTVSLSIEKSNNPVHKIKTVKSCRSGLSGSVSFKISEAGITD</sequence>
<dbReference type="GO" id="GO:0000723">
    <property type="term" value="P:telomere maintenance"/>
    <property type="evidence" value="ECO:0007669"/>
    <property type="project" value="TreeGrafter"/>
</dbReference>
<dbReference type="Pfam" id="PF08423">
    <property type="entry name" value="Rad51"/>
    <property type="match status" value="1"/>
</dbReference>
<dbReference type="GO" id="GO:0000724">
    <property type="term" value="P:double-strand break repair via homologous recombination"/>
    <property type="evidence" value="ECO:0007669"/>
    <property type="project" value="TreeGrafter"/>
</dbReference>